<evidence type="ECO:0000313" key="2">
    <source>
        <dbReference type="Proteomes" id="UP000647860"/>
    </source>
</evidence>
<proteinExistence type="predicted"/>
<gene>
    <name evidence="1" type="ORF">Vgi01_36430</name>
</gene>
<organism evidence="1 2">
    <name type="scientific">Micromonospora gifhornensis</name>
    <dbReference type="NCBI Taxonomy" id="84594"/>
    <lineage>
        <taxon>Bacteria</taxon>
        <taxon>Bacillati</taxon>
        <taxon>Actinomycetota</taxon>
        <taxon>Actinomycetes</taxon>
        <taxon>Micromonosporales</taxon>
        <taxon>Micromonosporaceae</taxon>
        <taxon>Micromonospora</taxon>
    </lineage>
</organism>
<comment type="caution">
    <text evidence="1">The sequence shown here is derived from an EMBL/GenBank/DDBJ whole genome shotgun (WGS) entry which is preliminary data.</text>
</comment>
<evidence type="ECO:0000313" key="1">
    <source>
        <dbReference type="EMBL" id="GIJ16959.1"/>
    </source>
</evidence>
<dbReference type="EMBL" id="BOPA01000025">
    <property type="protein sequence ID" value="GIJ16959.1"/>
    <property type="molecule type" value="Genomic_DNA"/>
</dbReference>
<accession>A0ABQ4IGB9</accession>
<dbReference type="Proteomes" id="UP000647860">
    <property type="component" value="Unassembled WGS sequence"/>
</dbReference>
<reference evidence="1 2" key="1">
    <citation type="submission" date="2021-01" db="EMBL/GenBank/DDBJ databases">
        <title>Whole genome shotgun sequence of Verrucosispora gifhornensis NBRC 16317.</title>
        <authorList>
            <person name="Komaki H."/>
            <person name="Tamura T."/>
        </authorList>
    </citation>
    <scope>NUCLEOTIDE SEQUENCE [LARGE SCALE GENOMIC DNA]</scope>
    <source>
        <strain evidence="1 2">NBRC 16317</strain>
    </source>
</reference>
<protein>
    <submittedName>
        <fullName evidence="1">Uncharacterized protein</fullName>
    </submittedName>
</protein>
<keyword evidence="2" id="KW-1185">Reference proteome</keyword>
<sequence length="107" mass="11412">MVIGRPTILDANRKSTGEELLRGLKQSKGLAGDGGWHEKNITLCNKARWRPQLPAVMFEAGLGTEVTQYGGVDQVPGRPWLPTVPGRIGKAALGARQGGPGSVRARQ</sequence>
<name>A0ABQ4IGB9_9ACTN</name>